<keyword evidence="2" id="KW-1185">Reference proteome</keyword>
<name>A0A7W8AP64_9HYPH</name>
<evidence type="ECO:0000313" key="1">
    <source>
        <dbReference type="EMBL" id="MBB5092768.1"/>
    </source>
</evidence>
<dbReference type="AlphaFoldDB" id="A0A7W8AP64"/>
<comment type="caution">
    <text evidence="1">The sequence shown here is derived from an EMBL/GenBank/DDBJ whole genome shotgun (WGS) entry which is preliminary data.</text>
</comment>
<proteinExistence type="predicted"/>
<accession>A0A7W8AP64</accession>
<dbReference type="Proteomes" id="UP000531231">
    <property type="component" value="Unassembled WGS sequence"/>
</dbReference>
<reference evidence="1 2" key="1">
    <citation type="submission" date="2020-08" db="EMBL/GenBank/DDBJ databases">
        <title>Genomic Encyclopedia of Type Strains, Phase IV (KMG-IV): sequencing the most valuable type-strain genomes for metagenomic binning, comparative biology and taxonomic classification.</title>
        <authorList>
            <person name="Goeker M."/>
        </authorList>
    </citation>
    <scope>NUCLEOTIDE SEQUENCE [LARGE SCALE GENOMIC DNA]</scope>
    <source>
        <strain evidence="1 2">DSM 25620</strain>
    </source>
</reference>
<protein>
    <submittedName>
        <fullName evidence="1">Uncharacterized protein</fullName>
    </submittedName>
</protein>
<evidence type="ECO:0000313" key="2">
    <source>
        <dbReference type="Proteomes" id="UP000531231"/>
    </source>
</evidence>
<dbReference type="EMBL" id="JACHIL010000007">
    <property type="protein sequence ID" value="MBB5092768.1"/>
    <property type="molecule type" value="Genomic_DNA"/>
</dbReference>
<organism evidence="1 2">
    <name type="scientific">Pseudochrobactrum saccharolyticum</name>
    <dbReference type="NCBI Taxonomy" id="354352"/>
    <lineage>
        <taxon>Bacteria</taxon>
        <taxon>Pseudomonadati</taxon>
        <taxon>Pseudomonadota</taxon>
        <taxon>Alphaproteobacteria</taxon>
        <taxon>Hyphomicrobiales</taxon>
        <taxon>Brucellaceae</taxon>
        <taxon>Pseudochrobactrum</taxon>
    </lineage>
</organism>
<sequence length="88" mass="9859">MTTGRDAAYADKRHLCFMRATKSLKSCKQGLLFNRNAVEQQSLPFRRCFNSVVQIDLSQQGLAVVAGKKHIEKCMAAYIVSAAGFYRI</sequence>
<gene>
    <name evidence="1" type="ORF">HNQ68_003331</name>
</gene>